<feature type="region of interest" description="Disordered" evidence="1">
    <location>
        <begin position="1"/>
        <end position="121"/>
    </location>
</feature>
<feature type="region of interest" description="Disordered" evidence="1">
    <location>
        <begin position="202"/>
        <end position="258"/>
    </location>
</feature>
<feature type="compositionally biased region" description="Basic and acidic residues" evidence="1">
    <location>
        <begin position="92"/>
        <end position="121"/>
    </location>
</feature>
<sequence>MLSSAYKNGQGGTVPGRTSGIHLALGKRRHAALGSKGYKQREDGSPATKLVKTASRNPFDPSVSRASSETVSPSSDDDASANAQALRALQQDIDKKKGERQKTREEQKRKDDPDSAKPPIKFKDAVGRKFSFPWRICKTWKGMETLIKQAFLHVDVIGDHVHQGHYDLTGPDGEIILPQVWDTMVQPDWEITMHLWPMEDPSPMRSPMPDPMPDPMPGPMPGPMPDPDPFASFGGSNKKGKQKDGSGPGPLTSSPAAKAQLLIHERFSKAIPGSVHRTISKDDTASQVEREEALLCRVFVGSRQHERKAAGNH</sequence>
<feature type="compositionally biased region" description="Polar residues" evidence="1">
    <location>
        <begin position="64"/>
        <end position="73"/>
    </location>
</feature>
<dbReference type="AlphaFoldDB" id="A0A6A6CUE7"/>
<reference evidence="3" key="1">
    <citation type="journal article" date="2020" name="Stud. Mycol.">
        <title>101 Dothideomycetes genomes: a test case for predicting lifestyles and emergence of pathogens.</title>
        <authorList>
            <person name="Haridas S."/>
            <person name="Albert R."/>
            <person name="Binder M."/>
            <person name="Bloem J."/>
            <person name="Labutti K."/>
            <person name="Salamov A."/>
            <person name="Andreopoulos B."/>
            <person name="Baker S."/>
            <person name="Barry K."/>
            <person name="Bills G."/>
            <person name="Bluhm B."/>
            <person name="Cannon C."/>
            <person name="Castanera R."/>
            <person name="Culley D."/>
            <person name="Daum C."/>
            <person name="Ezra D."/>
            <person name="Gonzalez J."/>
            <person name="Henrissat B."/>
            <person name="Kuo A."/>
            <person name="Liang C."/>
            <person name="Lipzen A."/>
            <person name="Lutzoni F."/>
            <person name="Magnuson J."/>
            <person name="Mondo S."/>
            <person name="Nolan M."/>
            <person name="Ohm R."/>
            <person name="Pangilinan J."/>
            <person name="Park H.-J."/>
            <person name="Ramirez L."/>
            <person name="Alfaro M."/>
            <person name="Sun H."/>
            <person name="Tritt A."/>
            <person name="Yoshinaga Y."/>
            <person name="Zwiers L.-H."/>
            <person name="Turgeon B."/>
            <person name="Goodwin S."/>
            <person name="Spatafora J."/>
            <person name="Crous P."/>
            <person name="Grigoriev I."/>
        </authorList>
    </citation>
    <scope>NUCLEOTIDE SEQUENCE</scope>
    <source>
        <strain evidence="3">ATCC 36951</strain>
    </source>
</reference>
<evidence type="ECO:0000259" key="2">
    <source>
        <dbReference type="Pfam" id="PF22893"/>
    </source>
</evidence>
<accession>A0A6A6CUE7</accession>
<keyword evidence="4" id="KW-1185">Reference proteome</keyword>
<dbReference type="RefSeq" id="XP_033670308.1">
    <property type="nucleotide sequence ID" value="XM_033812140.1"/>
</dbReference>
<dbReference type="Pfam" id="PF22893">
    <property type="entry name" value="ULD_2"/>
    <property type="match status" value="1"/>
</dbReference>
<dbReference type="OrthoDB" id="3045089at2759"/>
<dbReference type="EMBL" id="ML993588">
    <property type="protein sequence ID" value="KAF2169419.1"/>
    <property type="molecule type" value="Genomic_DNA"/>
</dbReference>
<evidence type="ECO:0000313" key="4">
    <source>
        <dbReference type="Proteomes" id="UP000799537"/>
    </source>
</evidence>
<evidence type="ECO:0000313" key="3">
    <source>
        <dbReference type="EMBL" id="KAF2169419.1"/>
    </source>
</evidence>
<dbReference type="GeneID" id="54565412"/>
<feature type="compositionally biased region" description="Pro residues" evidence="1">
    <location>
        <begin position="204"/>
        <end position="228"/>
    </location>
</feature>
<evidence type="ECO:0000256" key="1">
    <source>
        <dbReference type="SAM" id="MobiDB-lite"/>
    </source>
</evidence>
<dbReference type="InterPro" id="IPR054464">
    <property type="entry name" value="ULD_fung"/>
</dbReference>
<organism evidence="3 4">
    <name type="scientific">Zasmidium cellare ATCC 36951</name>
    <dbReference type="NCBI Taxonomy" id="1080233"/>
    <lineage>
        <taxon>Eukaryota</taxon>
        <taxon>Fungi</taxon>
        <taxon>Dikarya</taxon>
        <taxon>Ascomycota</taxon>
        <taxon>Pezizomycotina</taxon>
        <taxon>Dothideomycetes</taxon>
        <taxon>Dothideomycetidae</taxon>
        <taxon>Mycosphaerellales</taxon>
        <taxon>Mycosphaerellaceae</taxon>
        <taxon>Zasmidium</taxon>
    </lineage>
</organism>
<protein>
    <recommendedName>
        <fullName evidence="2">Ubiquitin-like domain-containing protein</fullName>
    </recommendedName>
</protein>
<dbReference type="Proteomes" id="UP000799537">
    <property type="component" value="Unassembled WGS sequence"/>
</dbReference>
<name>A0A6A6CUE7_ZASCE</name>
<feature type="domain" description="Ubiquitin-like" evidence="2">
    <location>
        <begin position="116"/>
        <end position="198"/>
    </location>
</feature>
<proteinExistence type="predicted"/>
<gene>
    <name evidence="3" type="ORF">M409DRAFT_52661</name>
</gene>